<accession>A0A8X6N1E0</accession>
<protein>
    <submittedName>
        <fullName evidence="1">Uncharacterized protein</fullName>
    </submittedName>
</protein>
<reference evidence="1" key="1">
    <citation type="submission" date="2020-08" db="EMBL/GenBank/DDBJ databases">
        <title>Multicomponent nature underlies the extraordinary mechanical properties of spider dragline silk.</title>
        <authorList>
            <person name="Kono N."/>
            <person name="Nakamura H."/>
            <person name="Mori M."/>
            <person name="Yoshida Y."/>
            <person name="Ohtoshi R."/>
            <person name="Malay A.D."/>
            <person name="Moran D.A.P."/>
            <person name="Tomita M."/>
            <person name="Numata K."/>
            <person name="Arakawa K."/>
        </authorList>
    </citation>
    <scope>NUCLEOTIDE SEQUENCE</scope>
</reference>
<proteinExistence type="predicted"/>
<dbReference type="Proteomes" id="UP000887013">
    <property type="component" value="Unassembled WGS sequence"/>
</dbReference>
<gene>
    <name evidence="1" type="ORF">NPIL_634611</name>
</gene>
<comment type="caution">
    <text evidence="1">The sequence shown here is derived from an EMBL/GenBank/DDBJ whole genome shotgun (WGS) entry which is preliminary data.</text>
</comment>
<dbReference type="AlphaFoldDB" id="A0A8X6N1E0"/>
<sequence>MVVTSPLVERLHGRLRPRPNVSILTPNVGISVPFAAYDVYLETWHSPLLFAQWRIETSAPLSTRNLLPVPIFLTNNRDLRPKILAAGLAAASTAGAGFPTHRNRMAVRICQGGIFSRI</sequence>
<evidence type="ECO:0000313" key="2">
    <source>
        <dbReference type="Proteomes" id="UP000887013"/>
    </source>
</evidence>
<keyword evidence="2" id="KW-1185">Reference proteome</keyword>
<organism evidence="1 2">
    <name type="scientific">Nephila pilipes</name>
    <name type="common">Giant wood spider</name>
    <name type="synonym">Nephila maculata</name>
    <dbReference type="NCBI Taxonomy" id="299642"/>
    <lineage>
        <taxon>Eukaryota</taxon>
        <taxon>Metazoa</taxon>
        <taxon>Ecdysozoa</taxon>
        <taxon>Arthropoda</taxon>
        <taxon>Chelicerata</taxon>
        <taxon>Arachnida</taxon>
        <taxon>Araneae</taxon>
        <taxon>Araneomorphae</taxon>
        <taxon>Entelegynae</taxon>
        <taxon>Araneoidea</taxon>
        <taxon>Nephilidae</taxon>
        <taxon>Nephila</taxon>
    </lineage>
</organism>
<evidence type="ECO:0000313" key="1">
    <source>
        <dbReference type="EMBL" id="GFS88904.1"/>
    </source>
</evidence>
<dbReference type="EMBL" id="BMAW01004442">
    <property type="protein sequence ID" value="GFS88904.1"/>
    <property type="molecule type" value="Genomic_DNA"/>
</dbReference>
<name>A0A8X6N1E0_NEPPI</name>